<dbReference type="SUPFAM" id="SSF55874">
    <property type="entry name" value="ATPase domain of HSP90 chaperone/DNA topoisomerase II/histidine kinase"/>
    <property type="match status" value="1"/>
</dbReference>
<dbReference type="GO" id="GO:0000155">
    <property type="term" value="F:phosphorelay sensor kinase activity"/>
    <property type="evidence" value="ECO:0007669"/>
    <property type="project" value="InterPro"/>
</dbReference>
<dbReference type="Pfam" id="PF02518">
    <property type="entry name" value="HATPase_c"/>
    <property type="match status" value="1"/>
</dbReference>
<keyword evidence="7" id="KW-0812">Transmembrane</keyword>
<dbReference type="Pfam" id="PF00512">
    <property type="entry name" value="HisKA"/>
    <property type="match status" value="1"/>
</dbReference>
<dbReference type="AlphaFoldDB" id="A0A1G2G2C6"/>
<dbReference type="STRING" id="1802114.A2719_02500"/>
<dbReference type="Gene3D" id="1.10.287.130">
    <property type="match status" value="1"/>
</dbReference>
<comment type="caution">
    <text evidence="9">The sequence shown here is derived from an EMBL/GenBank/DDBJ whole genome shotgun (WGS) entry which is preliminary data.</text>
</comment>
<name>A0A1G2G2C6_9BACT</name>
<evidence type="ECO:0000256" key="5">
    <source>
        <dbReference type="ARBA" id="ARBA00022777"/>
    </source>
</evidence>
<dbReference type="PANTHER" id="PTHR45453">
    <property type="entry name" value="PHOSPHATE REGULON SENSOR PROTEIN PHOR"/>
    <property type="match status" value="1"/>
</dbReference>
<dbReference type="CDD" id="cd00082">
    <property type="entry name" value="HisKA"/>
    <property type="match status" value="1"/>
</dbReference>
<dbReference type="Proteomes" id="UP000177480">
    <property type="component" value="Unassembled WGS sequence"/>
</dbReference>
<dbReference type="Gene3D" id="3.30.565.10">
    <property type="entry name" value="Histidine kinase-like ATPase, C-terminal domain"/>
    <property type="match status" value="1"/>
</dbReference>
<feature type="transmembrane region" description="Helical" evidence="7">
    <location>
        <begin position="38"/>
        <end position="60"/>
    </location>
</feature>
<feature type="domain" description="Histidine kinase" evidence="8">
    <location>
        <begin position="76"/>
        <end position="293"/>
    </location>
</feature>
<dbReference type="PRINTS" id="PR00344">
    <property type="entry name" value="BCTRLSENSOR"/>
</dbReference>
<dbReference type="InterPro" id="IPR003594">
    <property type="entry name" value="HATPase_dom"/>
</dbReference>
<dbReference type="GO" id="GO:0016036">
    <property type="term" value="P:cellular response to phosphate starvation"/>
    <property type="evidence" value="ECO:0007669"/>
    <property type="project" value="TreeGrafter"/>
</dbReference>
<evidence type="ECO:0000256" key="1">
    <source>
        <dbReference type="ARBA" id="ARBA00000085"/>
    </source>
</evidence>
<dbReference type="InterPro" id="IPR050351">
    <property type="entry name" value="BphY/WalK/GraS-like"/>
</dbReference>
<sequence length="301" mass="33601">MHLWECPHFLFVVMGFVIIIAILGINTAARYYTDPEVAALIVIAVTGLLLIISHIIVGAFERVAEASRARMEFVSIISHQLRNPLSSIRWQLEILLRDKTIDQKTHSYLEGVNEYNNRMAKLVNDLLTVNRIESNRLILTPASFSLVDLIKKVITDTAFFANASNLTVTLEEKKNIPFVYADKNHIQWAMENLLNNAIRYSNPRTVITITISKQAAQTRVDISNHGTPISSADAEHIFKKFFRAKSAQRAHTDGSGLGLFIAKSVVEASGGCIGFISDNSDKTTFWFTLPHARKSGLSTNT</sequence>
<keyword evidence="5" id="KW-0418">Kinase</keyword>
<reference evidence="9 10" key="1">
    <citation type="journal article" date="2016" name="Nat. Commun.">
        <title>Thousands of microbial genomes shed light on interconnected biogeochemical processes in an aquifer system.</title>
        <authorList>
            <person name="Anantharaman K."/>
            <person name="Brown C.T."/>
            <person name="Hug L.A."/>
            <person name="Sharon I."/>
            <person name="Castelle C.J."/>
            <person name="Probst A.J."/>
            <person name="Thomas B.C."/>
            <person name="Singh A."/>
            <person name="Wilkins M.J."/>
            <person name="Karaoz U."/>
            <person name="Brodie E.L."/>
            <person name="Williams K.H."/>
            <person name="Hubbard S.S."/>
            <person name="Banfield J.F."/>
        </authorList>
    </citation>
    <scope>NUCLEOTIDE SEQUENCE [LARGE SCALE GENOMIC DNA]</scope>
</reference>
<dbReference type="EC" id="2.7.13.3" evidence="2"/>
<gene>
    <name evidence="9" type="ORF">A2719_02500</name>
</gene>
<dbReference type="SUPFAM" id="SSF47384">
    <property type="entry name" value="Homodimeric domain of signal transducing histidine kinase"/>
    <property type="match status" value="1"/>
</dbReference>
<accession>A0A1G2G2C6</accession>
<proteinExistence type="predicted"/>
<dbReference type="InterPro" id="IPR004358">
    <property type="entry name" value="Sig_transdc_His_kin-like_C"/>
</dbReference>
<evidence type="ECO:0000256" key="4">
    <source>
        <dbReference type="ARBA" id="ARBA00022679"/>
    </source>
</evidence>
<dbReference type="FunFam" id="3.30.565.10:FF:000006">
    <property type="entry name" value="Sensor histidine kinase WalK"/>
    <property type="match status" value="1"/>
</dbReference>
<dbReference type="InterPro" id="IPR005467">
    <property type="entry name" value="His_kinase_dom"/>
</dbReference>
<keyword evidence="7" id="KW-0472">Membrane</keyword>
<dbReference type="PANTHER" id="PTHR45453:SF1">
    <property type="entry name" value="PHOSPHATE REGULON SENSOR PROTEIN PHOR"/>
    <property type="match status" value="1"/>
</dbReference>
<dbReference type="EMBL" id="MHNK01000005">
    <property type="protein sequence ID" value="OGZ44257.1"/>
    <property type="molecule type" value="Genomic_DNA"/>
</dbReference>
<protein>
    <recommendedName>
        <fullName evidence="2">histidine kinase</fullName>
        <ecNumber evidence="2">2.7.13.3</ecNumber>
    </recommendedName>
</protein>
<dbReference type="SMART" id="SM00387">
    <property type="entry name" value="HATPase_c"/>
    <property type="match status" value="1"/>
</dbReference>
<dbReference type="GO" id="GO:0004721">
    <property type="term" value="F:phosphoprotein phosphatase activity"/>
    <property type="evidence" value="ECO:0007669"/>
    <property type="project" value="TreeGrafter"/>
</dbReference>
<dbReference type="InterPro" id="IPR036890">
    <property type="entry name" value="HATPase_C_sf"/>
</dbReference>
<comment type="catalytic activity">
    <reaction evidence="1">
        <text>ATP + protein L-histidine = ADP + protein N-phospho-L-histidine.</text>
        <dbReference type="EC" id="2.7.13.3"/>
    </reaction>
</comment>
<evidence type="ECO:0000256" key="6">
    <source>
        <dbReference type="ARBA" id="ARBA00023012"/>
    </source>
</evidence>
<evidence type="ECO:0000313" key="9">
    <source>
        <dbReference type="EMBL" id="OGZ44257.1"/>
    </source>
</evidence>
<keyword evidence="4" id="KW-0808">Transferase</keyword>
<dbReference type="InterPro" id="IPR036097">
    <property type="entry name" value="HisK_dim/P_sf"/>
</dbReference>
<evidence type="ECO:0000256" key="2">
    <source>
        <dbReference type="ARBA" id="ARBA00012438"/>
    </source>
</evidence>
<evidence type="ECO:0000313" key="10">
    <source>
        <dbReference type="Proteomes" id="UP000177480"/>
    </source>
</evidence>
<feature type="transmembrane region" description="Helical" evidence="7">
    <location>
        <begin position="9"/>
        <end position="32"/>
    </location>
</feature>
<dbReference type="InterPro" id="IPR003661">
    <property type="entry name" value="HisK_dim/P_dom"/>
</dbReference>
<keyword evidence="7" id="KW-1133">Transmembrane helix</keyword>
<evidence type="ECO:0000259" key="8">
    <source>
        <dbReference type="PROSITE" id="PS50109"/>
    </source>
</evidence>
<evidence type="ECO:0000256" key="3">
    <source>
        <dbReference type="ARBA" id="ARBA00022553"/>
    </source>
</evidence>
<evidence type="ECO:0000256" key="7">
    <source>
        <dbReference type="SAM" id="Phobius"/>
    </source>
</evidence>
<organism evidence="9 10">
    <name type="scientific">Candidatus Ryanbacteria bacterium RIFCSPHIGHO2_01_FULL_45_22</name>
    <dbReference type="NCBI Taxonomy" id="1802114"/>
    <lineage>
        <taxon>Bacteria</taxon>
        <taxon>Candidatus Ryaniibacteriota</taxon>
    </lineage>
</organism>
<keyword evidence="3" id="KW-0597">Phosphoprotein</keyword>
<keyword evidence="6" id="KW-0902">Two-component regulatory system</keyword>
<dbReference type="PROSITE" id="PS50109">
    <property type="entry name" value="HIS_KIN"/>
    <property type="match status" value="1"/>
</dbReference>
<dbReference type="GO" id="GO:0005886">
    <property type="term" value="C:plasma membrane"/>
    <property type="evidence" value="ECO:0007669"/>
    <property type="project" value="TreeGrafter"/>
</dbReference>
<dbReference type="SMART" id="SM00388">
    <property type="entry name" value="HisKA"/>
    <property type="match status" value="1"/>
</dbReference>